<evidence type="ECO:0008006" key="3">
    <source>
        <dbReference type="Google" id="ProtNLM"/>
    </source>
</evidence>
<comment type="caution">
    <text evidence="1">The sequence shown here is derived from an EMBL/GenBank/DDBJ whole genome shotgun (WGS) entry which is preliminary data.</text>
</comment>
<dbReference type="AlphaFoldDB" id="A0A6N8FIF7"/>
<sequence length="267" mass="29502">MIDHVHGLGYAGDNGGLYFATHTGLKIYRDGNWYETSKNFNDYMGFNAVDKGFYTSGHPGADSDLPNPIGLQRSFNGGETLESLAFEGETDFHAMGVGYFSHDIIVMNPMKNSELDVGFYKSTDEGKSWEAVQALNLTGDIFALAIHPTDSNIIAAATTMGIFLSRDGGKHFEQLTEAAQGTAVFFNEDNLYYASYHSIPELIQYKLDDDKGKSMNLPDLQEDVPIYISQHPQNNQEIAFYTTKGQAFLTTDGAESWKQILVDGSIN</sequence>
<evidence type="ECO:0000313" key="1">
    <source>
        <dbReference type="EMBL" id="MUK89213.1"/>
    </source>
</evidence>
<dbReference type="Proteomes" id="UP000469125">
    <property type="component" value="Unassembled WGS sequence"/>
</dbReference>
<protein>
    <recommendedName>
        <fullName evidence="3">Sortilin N-terminal domain-containing protein</fullName>
    </recommendedName>
</protein>
<organism evidence="1 2">
    <name type="scientific">Ornithinibacillus caprae</name>
    <dbReference type="NCBI Taxonomy" id="2678566"/>
    <lineage>
        <taxon>Bacteria</taxon>
        <taxon>Bacillati</taxon>
        <taxon>Bacillota</taxon>
        <taxon>Bacilli</taxon>
        <taxon>Bacillales</taxon>
        <taxon>Bacillaceae</taxon>
        <taxon>Ornithinibacillus</taxon>
    </lineage>
</organism>
<dbReference type="SUPFAM" id="SSF110296">
    <property type="entry name" value="Oligoxyloglucan reducing end-specific cellobiohydrolase"/>
    <property type="match status" value="1"/>
</dbReference>
<dbReference type="NCBIfam" id="NF045728">
    <property type="entry name" value="glycosyl_F510_1955"/>
    <property type="match status" value="1"/>
</dbReference>
<name>A0A6N8FIF7_9BACI</name>
<gene>
    <name evidence="1" type="ORF">GMD78_12605</name>
</gene>
<proteinExistence type="predicted"/>
<keyword evidence="2" id="KW-1185">Reference proteome</keyword>
<dbReference type="EMBL" id="WOCA01000009">
    <property type="protein sequence ID" value="MUK89213.1"/>
    <property type="molecule type" value="Genomic_DNA"/>
</dbReference>
<dbReference type="Gene3D" id="2.130.10.10">
    <property type="entry name" value="YVTN repeat-like/Quinoprotein amine dehydrogenase"/>
    <property type="match status" value="1"/>
</dbReference>
<reference evidence="1 2" key="1">
    <citation type="submission" date="2019-11" db="EMBL/GenBank/DDBJ databases">
        <authorList>
            <person name="Li X."/>
        </authorList>
    </citation>
    <scope>NUCLEOTIDE SEQUENCE [LARGE SCALE GENOMIC DNA]</scope>
    <source>
        <strain evidence="1 2">L9</strain>
    </source>
</reference>
<dbReference type="InterPro" id="IPR015943">
    <property type="entry name" value="WD40/YVTN_repeat-like_dom_sf"/>
</dbReference>
<dbReference type="InterPro" id="IPR054817">
    <property type="entry name" value="Glycosyl_F510_1955-like"/>
</dbReference>
<evidence type="ECO:0000313" key="2">
    <source>
        <dbReference type="Proteomes" id="UP000469125"/>
    </source>
</evidence>
<accession>A0A6N8FIF7</accession>